<evidence type="ECO:0000313" key="2">
    <source>
        <dbReference type="Proteomes" id="UP000237271"/>
    </source>
</evidence>
<dbReference type="AlphaFoldDB" id="A0A2P4XKX2"/>
<dbReference type="OrthoDB" id="140835at2759"/>
<proteinExistence type="predicted"/>
<evidence type="ECO:0000313" key="1">
    <source>
        <dbReference type="EMBL" id="POM66206.1"/>
    </source>
</evidence>
<comment type="caution">
    <text evidence="1">The sequence shown here is derived from an EMBL/GenBank/DDBJ whole genome shotgun (WGS) entry which is preliminary data.</text>
</comment>
<name>A0A2P4XKX2_9STRA</name>
<gene>
    <name evidence="1" type="ORF">PHPALM_17970</name>
</gene>
<dbReference type="EMBL" id="NCKW01009700">
    <property type="protein sequence ID" value="POM66206.1"/>
    <property type="molecule type" value="Genomic_DNA"/>
</dbReference>
<sequence>MDFGSDPIRHYTSGPKHLKTLNLCEDANQYPGHARKSQRSIAKIGKYYFNTDYYSVRDDNANGLLVSAAKDKGACSFSSWDATS</sequence>
<keyword evidence="2" id="KW-1185">Reference proteome</keyword>
<reference evidence="1 2" key="1">
    <citation type="journal article" date="2017" name="Genome Biol. Evol.">
        <title>Phytophthora megakarya and P. palmivora, closely related causal agents of cacao black pod rot, underwent increases in genome sizes and gene numbers by different mechanisms.</title>
        <authorList>
            <person name="Ali S.S."/>
            <person name="Shao J."/>
            <person name="Lary D.J."/>
            <person name="Kronmiller B."/>
            <person name="Shen D."/>
            <person name="Strem M.D."/>
            <person name="Amoako-Attah I."/>
            <person name="Akrofi A.Y."/>
            <person name="Begoude B.A."/>
            <person name="Ten Hoopen G.M."/>
            <person name="Coulibaly K."/>
            <person name="Kebe B.I."/>
            <person name="Melnick R.L."/>
            <person name="Guiltinan M.J."/>
            <person name="Tyler B.M."/>
            <person name="Meinhardt L.W."/>
            <person name="Bailey B.A."/>
        </authorList>
    </citation>
    <scope>NUCLEOTIDE SEQUENCE [LARGE SCALE GENOMIC DNA]</scope>
    <source>
        <strain evidence="2">sbr112.9</strain>
    </source>
</reference>
<accession>A0A2P4XKX2</accession>
<dbReference type="Proteomes" id="UP000237271">
    <property type="component" value="Unassembled WGS sequence"/>
</dbReference>
<protein>
    <submittedName>
        <fullName evidence="1">Uncharacterized protein</fullName>
    </submittedName>
</protein>
<organism evidence="1 2">
    <name type="scientific">Phytophthora palmivora</name>
    <dbReference type="NCBI Taxonomy" id="4796"/>
    <lineage>
        <taxon>Eukaryota</taxon>
        <taxon>Sar</taxon>
        <taxon>Stramenopiles</taxon>
        <taxon>Oomycota</taxon>
        <taxon>Peronosporomycetes</taxon>
        <taxon>Peronosporales</taxon>
        <taxon>Peronosporaceae</taxon>
        <taxon>Phytophthora</taxon>
    </lineage>
</organism>